<name>A0A6G1CP08_9ORYZ</name>
<evidence type="ECO:0000256" key="1">
    <source>
        <dbReference type="SAM" id="MobiDB-lite"/>
    </source>
</evidence>
<evidence type="ECO:0000313" key="2">
    <source>
        <dbReference type="EMBL" id="KAF0901544.1"/>
    </source>
</evidence>
<keyword evidence="3" id="KW-1185">Reference proteome</keyword>
<feature type="region of interest" description="Disordered" evidence="1">
    <location>
        <begin position="70"/>
        <end position="92"/>
    </location>
</feature>
<dbReference type="AlphaFoldDB" id="A0A6G1CP08"/>
<dbReference type="EMBL" id="SPHZ02000008">
    <property type="protein sequence ID" value="KAF0901544.1"/>
    <property type="molecule type" value="Genomic_DNA"/>
</dbReference>
<accession>A0A6G1CP08</accession>
<evidence type="ECO:0000313" key="3">
    <source>
        <dbReference type="Proteomes" id="UP000479710"/>
    </source>
</evidence>
<organism evidence="2 3">
    <name type="scientific">Oryza meyeriana var. granulata</name>
    <dbReference type="NCBI Taxonomy" id="110450"/>
    <lineage>
        <taxon>Eukaryota</taxon>
        <taxon>Viridiplantae</taxon>
        <taxon>Streptophyta</taxon>
        <taxon>Embryophyta</taxon>
        <taxon>Tracheophyta</taxon>
        <taxon>Spermatophyta</taxon>
        <taxon>Magnoliopsida</taxon>
        <taxon>Liliopsida</taxon>
        <taxon>Poales</taxon>
        <taxon>Poaceae</taxon>
        <taxon>BOP clade</taxon>
        <taxon>Oryzoideae</taxon>
        <taxon>Oryzeae</taxon>
        <taxon>Oryzinae</taxon>
        <taxon>Oryza</taxon>
        <taxon>Oryza meyeriana</taxon>
    </lineage>
</organism>
<dbReference type="Proteomes" id="UP000479710">
    <property type="component" value="Unassembled WGS sequence"/>
</dbReference>
<protein>
    <submittedName>
        <fullName evidence="2">Uncharacterized protein</fullName>
    </submittedName>
</protein>
<sequence length="92" mass="9450">MAFLAFSSAYHRQAVVVDDDDAGRRGAMDVGERAASGPGAAGSLVRLGEHDVIEDVGPTAHLSANGEVRPHLSAKGRTPSNCGRLGAESPEP</sequence>
<proteinExistence type="predicted"/>
<gene>
    <name evidence="2" type="ORF">E2562_003522</name>
</gene>
<reference evidence="2 3" key="1">
    <citation type="submission" date="2019-11" db="EMBL/GenBank/DDBJ databases">
        <title>Whole genome sequence of Oryza granulata.</title>
        <authorList>
            <person name="Li W."/>
        </authorList>
    </citation>
    <scope>NUCLEOTIDE SEQUENCE [LARGE SCALE GENOMIC DNA]</scope>
    <source>
        <strain evidence="3">cv. Menghai</strain>
        <tissue evidence="2">Leaf</tissue>
    </source>
</reference>
<comment type="caution">
    <text evidence="2">The sequence shown here is derived from an EMBL/GenBank/DDBJ whole genome shotgun (WGS) entry which is preliminary data.</text>
</comment>